<feature type="domain" description="BPL/LPL catalytic" evidence="1">
    <location>
        <begin position="35"/>
        <end position="226"/>
    </location>
</feature>
<comment type="caution">
    <text evidence="2">The sequence shown here is derived from an EMBL/GenBank/DDBJ whole genome shotgun (WGS) entry which is preliminary data.</text>
</comment>
<reference evidence="2 3" key="1">
    <citation type="journal article" date="2018" name="Arch. Microbiol.">
        <title>New insights into the metabolic potential of the phototrophic purple bacterium Rhodopila globiformis DSM 161(T) from its draft genome sequence and evidence for a vanadium-dependent nitrogenase.</title>
        <authorList>
            <person name="Imhoff J.F."/>
            <person name="Rahn T."/>
            <person name="Kunzel S."/>
            <person name="Neulinger S.C."/>
        </authorList>
    </citation>
    <scope>NUCLEOTIDE SEQUENCE [LARGE SCALE GENOMIC DNA]</scope>
    <source>
        <strain evidence="2 3">DSM 161</strain>
    </source>
</reference>
<dbReference type="Pfam" id="PF21948">
    <property type="entry name" value="LplA-B_cat"/>
    <property type="match status" value="1"/>
</dbReference>
<dbReference type="PROSITE" id="PS51733">
    <property type="entry name" value="BPL_LPL_CATALYTIC"/>
    <property type="match status" value="1"/>
</dbReference>
<organism evidence="2 3">
    <name type="scientific">Rhodopila globiformis</name>
    <name type="common">Rhodopseudomonas globiformis</name>
    <dbReference type="NCBI Taxonomy" id="1071"/>
    <lineage>
        <taxon>Bacteria</taxon>
        <taxon>Pseudomonadati</taxon>
        <taxon>Pseudomonadota</taxon>
        <taxon>Alphaproteobacteria</taxon>
        <taxon>Acetobacterales</taxon>
        <taxon>Acetobacteraceae</taxon>
        <taxon>Rhodopila</taxon>
    </lineage>
</organism>
<dbReference type="PANTHER" id="PTHR43679">
    <property type="entry name" value="OCTANOYLTRANSFERASE LIPM-RELATED"/>
    <property type="match status" value="1"/>
</dbReference>
<keyword evidence="3" id="KW-1185">Reference proteome</keyword>
<dbReference type="EMBL" id="NHRY01000135">
    <property type="protein sequence ID" value="PPQ33948.1"/>
    <property type="molecule type" value="Genomic_DNA"/>
</dbReference>
<dbReference type="Gene3D" id="3.30.390.50">
    <property type="entry name" value="CO dehydrogenase flavoprotein, C-terminal domain"/>
    <property type="match status" value="1"/>
</dbReference>
<name>A0A2S6NH35_RHOGL</name>
<dbReference type="InterPro" id="IPR004143">
    <property type="entry name" value="BPL_LPL_catalytic"/>
</dbReference>
<proteinExistence type="predicted"/>
<dbReference type="AlphaFoldDB" id="A0A2S6NH35"/>
<dbReference type="InterPro" id="IPR050664">
    <property type="entry name" value="Octanoyltrans_LipM/LipL"/>
</dbReference>
<dbReference type="Gene3D" id="3.30.930.10">
    <property type="entry name" value="Bira Bifunctional Protein, Domain 2"/>
    <property type="match status" value="1"/>
</dbReference>
<evidence type="ECO:0000313" key="2">
    <source>
        <dbReference type="EMBL" id="PPQ33948.1"/>
    </source>
</evidence>
<evidence type="ECO:0000313" key="3">
    <source>
        <dbReference type="Proteomes" id="UP000239724"/>
    </source>
</evidence>
<dbReference type="OrthoDB" id="9787898at2"/>
<protein>
    <recommendedName>
        <fullName evidence="1">BPL/LPL catalytic domain-containing protein</fullName>
    </recommendedName>
</protein>
<gene>
    <name evidence="2" type="ORF">CCS01_13035</name>
</gene>
<dbReference type="InterPro" id="IPR045864">
    <property type="entry name" value="aa-tRNA-synth_II/BPL/LPL"/>
</dbReference>
<dbReference type="RefSeq" id="WP_104519284.1">
    <property type="nucleotide sequence ID" value="NZ_NHRY01000135.1"/>
</dbReference>
<dbReference type="PANTHER" id="PTHR43679:SF2">
    <property type="entry name" value="OCTANOYL-[GCVH]:PROTEIN N-OCTANOYLTRANSFERASE"/>
    <property type="match status" value="1"/>
</dbReference>
<dbReference type="SUPFAM" id="SSF55681">
    <property type="entry name" value="Class II aaRS and biotin synthetases"/>
    <property type="match status" value="1"/>
</dbReference>
<dbReference type="Proteomes" id="UP000239724">
    <property type="component" value="Unassembled WGS sequence"/>
</dbReference>
<dbReference type="CDD" id="cd16443">
    <property type="entry name" value="LplA"/>
    <property type="match status" value="1"/>
</dbReference>
<evidence type="ECO:0000259" key="1">
    <source>
        <dbReference type="PROSITE" id="PS51733"/>
    </source>
</evidence>
<accession>A0A2S6NH35</accession>
<sequence length="362" mass="38606">MSAPGLVFRVIDTGQRGGRANMAFDQALIELHVERRIPDTIRFLQFSPCVLVGRHQNLAEEVDLDYCAEHGVEVGRRVTGGGALYLDPSQFGWELVFNRAALGVRDLADAARRICEAAAAGLSQLGIPVHYRPRNDLEIDGRKVGGTGGFFDNDTLFYQGTVLLDCDAARMTHALRVPAAKLAKRALTEAAARMIGLNQALGRPVAPADAKAALLRGFADNLGLTLQLGGIGQQEEARAAALLQDEIGTEDFVHGPKAPAAPHASAELATAGGRLRVDFRLEGPDRGLIREALITGDFFVTPPRIIYDLEASLRGSPAADAPHAIRHLLASRSATCLGFTPDDLARAADQALRGTAAEGCHD</sequence>